<dbReference type="InterPro" id="IPR017441">
    <property type="entry name" value="Protein_kinase_ATP_BS"/>
</dbReference>
<dbReference type="GO" id="GO:0004672">
    <property type="term" value="F:protein kinase activity"/>
    <property type="evidence" value="ECO:0007669"/>
    <property type="project" value="InterPro"/>
</dbReference>
<evidence type="ECO:0000259" key="5">
    <source>
        <dbReference type="PROSITE" id="PS50011"/>
    </source>
</evidence>
<dbReference type="PANTHER" id="PTHR45832:SF22">
    <property type="entry name" value="SERINE_THREONINE-PROTEIN KINASE SAMKA-RELATED"/>
    <property type="match status" value="1"/>
</dbReference>
<dbReference type="AlphaFoldDB" id="A0A1E8FDB6"/>
<dbReference type="PROSITE" id="PS50011">
    <property type="entry name" value="PROTEIN_KINASE_DOM"/>
    <property type="match status" value="1"/>
</dbReference>
<accession>A0A1E8FDB6</accession>
<dbReference type="PANTHER" id="PTHR45832">
    <property type="entry name" value="SERINE/THREONINE-PROTEIN KINASE SAMKA-RELATED-RELATED"/>
    <property type="match status" value="1"/>
</dbReference>
<evidence type="ECO:0000256" key="4">
    <source>
        <dbReference type="PROSITE-ProRule" id="PRU10141"/>
    </source>
</evidence>
<keyword evidence="3 4" id="KW-0067">ATP-binding</keyword>
<evidence type="ECO:0000256" key="3">
    <source>
        <dbReference type="ARBA" id="ARBA00022840"/>
    </source>
</evidence>
<sequence length="342" mass="39116">MVSVMKKPDKIRKFDVVDFLGNGNFGFVFQAYDPLLKADRAIKLIKVPKPEKFVEAVKEAQTLEACRHKHIVDVKEVDVFVYEGTPCVYIAMEYLAKGSIQKHLESRFISIQDSLRIVSEALLGLEHAHNSNVLHRDIKPGNILFGDNGEAKLSDFGLALDYHVDPSDTMGYRPHQPLEVIEGNPMDKLSDVYAMGITLFRLINNIPEVEFNFTTVDEWHAAVKANKYPERCYQPHISRKIKTVINKAINNDPRKRFQSASEFRQALEKIGIPIDWRPIDDDSWVGTGINGESFELQKQRKRNGWIIEYKKNGRKVKENCYKELSDSQVGLEFFKIISSSNA</sequence>
<evidence type="ECO:0000313" key="6">
    <source>
        <dbReference type="EMBL" id="OFI33925.1"/>
    </source>
</evidence>
<proteinExistence type="inferred from homology"/>
<evidence type="ECO:0000256" key="1">
    <source>
        <dbReference type="ARBA" id="ARBA00008874"/>
    </source>
</evidence>
<dbReference type="PROSITE" id="PS00108">
    <property type="entry name" value="PROTEIN_KINASE_ST"/>
    <property type="match status" value="1"/>
</dbReference>
<dbReference type="CDD" id="cd14014">
    <property type="entry name" value="STKc_PknB_like"/>
    <property type="match status" value="1"/>
</dbReference>
<organism evidence="6 7">
    <name type="scientific">Alteromonas lipolytica</name>
    <dbReference type="NCBI Taxonomy" id="1856405"/>
    <lineage>
        <taxon>Bacteria</taxon>
        <taxon>Pseudomonadati</taxon>
        <taxon>Pseudomonadota</taxon>
        <taxon>Gammaproteobacteria</taxon>
        <taxon>Alteromonadales</taxon>
        <taxon>Alteromonadaceae</taxon>
        <taxon>Alteromonas/Salinimonas group</taxon>
        <taxon>Alteromonas</taxon>
    </lineage>
</organism>
<evidence type="ECO:0000256" key="2">
    <source>
        <dbReference type="ARBA" id="ARBA00022741"/>
    </source>
</evidence>
<dbReference type="SUPFAM" id="SSF56112">
    <property type="entry name" value="Protein kinase-like (PK-like)"/>
    <property type="match status" value="1"/>
</dbReference>
<name>A0A1E8FDB6_9ALTE</name>
<keyword evidence="2 4" id="KW-0547">Nucleotide-binding</keyword>
<dbReference type="Proteomes" id="UP000176037">
    <property type="component" value="Unassembled WGS sequence"/>
</dbReference>
<comment type="caution">
    <text evidence="6">The sequence shown here is derived from an EMBL/GenBank/DDBJ whole genome shotgun (WGS) entry which is preliminary data.</text>
</comment>
<dbReference type="STRING" id="1856405.BFC17_20385"/>
<comment type="similarity">
    <text evidence="1">Belongs to the protein kinase superfamily. STE Ser/Thr protein kinase family. STE20 subfamily.</text>
</comment>
<gene>
    <name evidence="6" type="ORF">BFC17_20385</name>
</gene>
<dbReference type="InterPro" id="IPR011009">
    <property type="entry name" value="Kinase-like_dom_sf"/>
</dbReference>
<dbReference type="Gene3D" id="1.10.510.10">
    <property type="entry name" value="Transferase(Phosphotransferase) domain 1"/>
    <property type="match status" value="1"/>
</dbReference>
<dbReference type="OrthoDB" id="9801841at2"/>
<dbReference type="Pfam" id="PF00069">
    <property type="entry name" value="Pkinase"/>
    <property type="match status" value="1"/>
</dbReference>
<keyword evidence="7" id="KW-1185">Reference proteome</keyword>
<dbReference type="SMART" id="SM00220">
    <property type="entry name" value="S_TKc"/>
    <property type="match status" value="1"/>
</dbReference>
<dbReference type="InterPro" id="IPR000719">
    <property type="entry name" value="Prot_kinase_dom"/>
</dbReference>
<evidence type="ECO:0000313" key="7">
    <source>
        <dbReference type="Proteomes" id="UP000176037"/>
    </source>
</evidence>
<protein>
    <recommendedName>
        <fullName evidence="5">Protein kinase domain-containing protein</fullName>
    </recommendedName>
</protein>
<feature type="domain" description="Protein kinase" evidence="5">
    <location>
        <begin position="14"/>
        <end position="268"/>
    </location>
</feature>
<dbReference type="InterPro" id="IPR008271">
    <property type="entry name" value="Ser/Thr_kinase_AS"/>
</dbReference>
<reference evidence="6 7" key="1">
    <citation type="submission" date="2016-09" db="EMBL/GenBank/DDBJ databases">
        <title>Alteromonas lipolytica, a new species isolated from sea water.</title>
        <authorList>
            <person name="Wu Y.-H."/>
            <person name="Cheng H."/>
            <person name="Xu X.-W."/>
        </authorList>
    </citation>
    <scope>NUCLEOTIDE SEQUENCE [LARGE SCALE GENOMIC DNA]</scope>
    <source>
        <strain evidence="6 7">JW12</strain>
    </source>
</reference>
<dbReference type="PROSITE" id="PS00107">
    <property type="entry name" value="PROTEIN_KINASE_ATP"/>
    <property type="match status" value="1"/>
</dbReference>
<feature type="binding site" evidence="4">
    <location>
        <position position="43"/>
    </location>
    <ligand>
        <name>ATP</name>
        <dbReference type="ChEBI" id="CHEBI:30616"/>
    </ligand>
</feature>
<dbReference type="InterPro" id="IPR051931">
    <property type="entry name" value="PAK3-like"/>
</dbReference>
<dbReference type="GO" id="GO:0005524">
    <property type="term" value="F:ATP binding"/>
    <property type="evidence" value="ECO:0007669"/>
    <property type="project" value="UniProtKB-UniRule"/>
</dbReference>
<dbReference type="EMBL" id="MJIC01000014">
    <property type="protein sequence ID" value="OFI33925.1"/>
    <property type="molecule type" value="Genomic_DNA"/>
</dbReference>